<proteinExistence type="predicted"/>
<reference evidence="2 3" key="1">
    <citation type="submission" date="2016-07" db="EMBL/GenBank/DDBJ databases">
        <title>Draft genome sequence of Methyloligella halotolerans C2T (VKM B-2706T=CCUG 61687T=DSM 25045T), a halotolerant polyhydroxybutyrate accumulating methylotroph.</title>
        <authorList>
            <person name="Vasilenko O.V."/>
            <person name="Doronina N.V."/>
            <person name="Poroshina M.N."/>
            <person name="Tarlachkov S.V."/>
            <person name="Trotsenko Y.A."/>
        </authorList>
    </citation>
    <scope>NUCLEOTIDE SEQUENCE [LARGE SCALE GENOMIC DNA]</scope>
    <source>
        <strain evidence="2 3">VKM B-2706</strain>
    </source>
</reference>
<evidence type="ECO:0000313" key="2">
    <source>
        <dbReference type="EMBL" id="ODA66679.1"/>
    </source>
</evidence>
<dbReference type="RefSeq" id="WP_169823000.1">
    <property type="nucleotide sequence ID" value="NZ_MASI01000006.1"/>
</dbReference>
<keyword evidence="3" id="KW-1185">Reference proteome</keyword>
<comment type="caution">
    <text evidence="2">The sequence shown here is derived from an EMBL/GenBank/DDBJ whole genome shotgun (WGS) entry which is preliminary data.</text>
</comment>
<accession>A0A1E2RX96</accession>
<evidence type="ECO:0000256" key="1">
    <source>
        <dbReference type="SAM" id="Phobius"/>
    </source>
</evidence>
<sequence length="50" mass="5431">MGSPFDTAEGYVNAEGAIHSFVGSPALATICLILSVIITLWFLYRSFTLH</sequence>
<protein>
    <submittedName>
        <fullName evidence="2">Uncharacterized protein</fullName>
    </submittedName>
</protein>
<feature type="transmembrane region" description="Helical" evidence="1">
    <location>
        <begin position="20"/>
        <end position="44"/>
    </location>
</feature>
<organism evidence="2 3">
    <name type="scientific">Methyloligella halotolerans</name>
    <dbReference type="NCBI Taxonomy" id="1177755"/>
    <lineage>
        <taxon>Bacteria</taxon>
        <taxon>Pseudomonadati</taxon>
        <taxon>Pseudomonadota</taxon>
        <taxon>Alphaproteobacteria</taxon>
        <taxon>Hyphomicrobiales</taxon>
        <taxon>Hyphomicrobiaceae</taxon>
        <taxon>Methyloligella</taxon>
    </lineage>
</organism>
<dbReference type="EMBL" id="MASI01000006">
    <property type="protein sequence ID" value="ODA66679.1"/>
    <property type="molecule type" value="Genomic_DNA"/>
</dbReference>
<dbReference type="AlphaFoldDB" id="A0A1E2RX96"/>
<dbReference type="STRING" id="1177755.A7A08_02447"/>
<evidence type="ECO:0000313" key="3">
    <source>
        <dbReference type="Proteomes" id="UP000095087"/>
    </source>
</evidence>
<dbReference type="Proteomes" id="UP000095087">
    <property type="component" value="Unassembled WGS sequence"/>
</dbReference>
<keyword evidence="1" id="KW-1133">Transmembrane helix</keyword>
<gene>
    <name evidence="2" type="ORF">A7A08_02447</name>
</gene>
<name>A0A1E2RX96_9HYPH</name>
<keyword evidence="1" id="KW-0812">Transmembrane</keyword>
<keyword evidence="1" id="KW-0472">Membrane</keyword>